<dbReference type="GO" id="GO:0015629">
    <property type="term" value="C:actin cytoskeleton"/>
    <property type="evidence" value="ECO:0007669"/>
    <property type="project" value="UniProtKB-ARBA"/>
</dbReference>
<dbReference type="SUPFAM" id="SSF52047">
    <property type="entry name" value="RNI-like"/>
    <property type="match status" value="1"/>
</dbReference>
<dbReference type="Pfam" id="PF13516">
    <property type="entry name" value="LRR_6"/>
    <property type="match status" value="1"/>
</dbReference>
<keyword evidence="8" id="KW-0963">Cytoplasm</keyword>
<dbReference type="GO" id="GO:0005737">
    <property type="term" value="C:cytoplasm"/>
    <property type="evidence" value="ECO:0007669"/>
    <property type="project" value="UniProtKB-ARBA"/>
</dbReference>
<evidence type="ECO:0000256" key="19">
    <source>
        <dbReference type="ARBA" id="ARBA00077831"/>
    </source>
</evidence>
<feature type="compositionally biased region" description="Basic and acidic residues" evidence="21">
    <location>
        <begin position="309"/>
        <end position="320"/>
    </location>
</feature>
<protein>
    <recommendedName>
        <fullName evidence="16">Capping protein, Arp2/3 and myosin-I linker protein 2</fullName>
    </recommendedName>
    <alternativeName>
        <fullName evidence="19">Capping protein regulator and myosin 1 linker 2</fullName>
    </alternativeName>
    <alternativeName>
        <fullName evidence="17">F-actin-uncapping protein RLTPR</fullName>
    </alternativeName>
    <alternativeName>
        <fullName evidence="18">Leucine-rich repeat-containing protein 16C</fullName>
    </alternativeName>
    <alternativeName>
        <fullName evidence="20">RGD, leucine-rich repeat, tropomodulin and proline-rich-containing protein</fullName>
    </alternativeName>
</protein>
<keyword evidence="9" id="KW-0597">Phosphoprotein</keyword>
<dbReference type="Ensembl" id="ENSANAT00000047184.1">
    <property type="protein sequence ID" value="ENSANAP00000029157.1"/>
    <property type="gene ID" value="ENSANAG00000032350.1"/>
</dbReference>
<dbReference type="PANTHER" id="PTHR24112:SF32">
    <property type="entry name" value="CAPPING PROTEIN, ARP2_3 AND MYOSIN-I LINKER PROTEIN 2"/>
    <property type="match status" value="1"/>
</dbReference>
<dbReference type="FunFam" id="2.30.29.30:FF:000249">
    <property type="entry name" value="Capping protein regulator and myosin 1 linker 2"/>
    <property type="match status" value="1"/>
</dbReference>
<name>A0A2K5E7D5_AOTNA</name>
<evidence type="ECO:0000256" key="2">
    <source>
        <dbReference type="ARBA" id="ARBA00004413"/>
    </source>
</evidence>
<dbReference type="SMART" id="SM00368">
    <property type="entry name" value="LRR_RI"/>
    <property type="match status" value="3"/>
</dbReference>
<dbReference type="InterPro" id="IPR051279">
    <property type="entry name" value="PP1-Reg/Actin-Interact_Protein"/>
</dbReference>
<evidence type="ECO:0000256" key="17">
    <source>
        <dbReference type="ARBA" id="ARBA00076362"/>
    </source>
</evidence>
<feature type="compositionally biased region" description="Pro residues" evidence="21">
    <location>
        <begin position="1002"/>
        <end position="1012"/>
    </location>
</feature>
<feature type="region of interest" description="Disordered" evidence="21">
    <location>
        <begin position="296"/>
        <end position="320"/>
    </location>
</feature>
<evidence type="ECO:0000256" key="12">
    <source>
        <dbReference type="ARBA" id="ARBA00023136"/>
    </source>
</evidence>
<reference evidence="24" key="2">
    <citation type="submission" date="2025-09" db="UniProtKB">
        <authorList>
            <consortium name="Ensembl"/>
        </authorList>
    </citation>
    <scope>IDENTIFICATION</scope>
</reference>
<keyword evidence="13" id="KW-0206">Cytoskeleton</keyword>
<dbReference type="GO" id="GO:0030027">
    <property type="term" value="C:lamellipodium"/>
    <property type="evidence" value="ECO:0007669"/>
    <property type="project" value="UniProtKB-SubCell"/>
</dbReference>
<dbReference type="Proteomes" id="UP000233020">
    <property type="component" value="Unplaced"/>
</dbReference>
<evidence type="ECO:0000259" key="22">
    <source>
        <dbReference type="Pfam" id="PF16000"/>
    </source>
</evidence>
<dbReference type="InterPro" id="IPR011993">
    <property type="entry name" value="PH-like_dom_sf"/>
</dbReference>
<comment type="subunit">
    <text evidence="15">Forms homodimers. Interacts (via C-terminus) with heterodimeric capping protein (CP); the interaction inhibits CP activity and hence promotes actin polymerization at the barbed end of actin filaments.</text>
</comment>
<dbReference type="GO" id="GO:0034315">
    <property type="term" value="P:regulation of Arp2/3 complex-mediated actin nucleation"/>
    <property type="evidence" value="ECO:0007669"/>
    <property type="project" value="TreeGrafter"/>
</dbReference>
<feature type="domain" description="CARMIL C-terminal" evidence="22">
    <location>
        <begin position="812"/>
        <end position="1078"/>
    </location>
</feature>
<evidence type="ECO:0000256" key="7">
    <source>
        <dbReference type="ARBA" id="ARBA00022481"/>
    </source>
</evidence>
<keyword evidence="14" id="KW-0966">Cell projection</keyword>
<dbReference type="GO" id="GO:0005886">
    <property type="term" value="C:plasma membrane"/>
    <property type="evidence" value="ECO:0007669"/>
    <property type="project" value="UniProtKB-SubCell"/>
</dbReference>
<evidence type="ECO:0000256" key="5">
    <source>
        <dbReference type="ARBA" id="ARBA00007298"/>
    </source>
</evidence>
<evidence type="ECO:0000256" key="14">
    <source>
        <dbReference type="ARBA" id="ARBA00023273"/>
    </source>
</evidence>
<dbReference type="Pfam" id="PF17888">
    <property type="entry name" value="Carm_PH"/>
    <property type="match status" value="1"/>
</dbReference>
<dbReference type="PANTHER" id="PTHR24112">
    <property type="entry name" value="LEUCINE-RICH REPEAT, ISOFORM F-RELATED"/>
    <property type="match status" value="1"/>
</dbReference>
<evidence type="ECO:0000256" key="3">
    <source>
        <dbReference type="ARBA" id="ARBA00004466"/>
    </source>
</evidence>
<keyword evidence="10" id="KW-0433">Leucine-rich repeat</keyword>
<dbReference type="InterPro" id="IPR041245">
    <property type="entry name" value="CARMIL_PH"/>
</dbReference>
<dbReference type="GeneTree" id="ENSGT00940000161003"/>
<keyword evidence="25" id="KW-1185">Reference proteome</keyword>
<keyword evidence="11" id="KW-0677">Repeat</keyword>
<dbReference type="Pfam" id="PF16000">
    <property type="entry name" value="CARMIL_C"/>
    <property type="match status" value="1"/>
</dbReference>
<evidence type="ECO:0000313" key="25">
    <source>
        <dbReference type="Proteomes" id="UP000233020"/>
    </source>
</evidence>
<evidence type="ECO:0000256" key="10">
    <source>
        <dbReference type="ARBA" id="ARBA00022614"/>
    </source>
</evidence>
<feature type="region of interest" description="Disordered" evidence="21">
    <location>
        <begin position="925"/>
        <end position="950"/>
    </location>
</feature>
<feature type="compositionally biased region" description="Polar residues" evidence="21">
    <location>
        <begin position="1250"/>
        <end position="1264"/>
    </location>
</feature>
<evidence type="ECO:0000256" key="4">
    <source>
        <dbReference type="ARBA" id="ARBA00004510"/>
    </source>
</evidence>
<evidence type="ECO:0000256" key="6">
    <source>
        <dbReference type="ARBA" id="ARBA00022475"/>
    </source>
</evidence>
<dbReference type="Gene3D" id="3.80.10.10">
    <property type="entry name" value="Ribonuclease Inhibitor"/>
    <property type="match status" value="1"/>
</dbReference>
<evidence type="ECO:0000256" key="1">
    <source>
        <dbReference type="ARBA" id="ARBA00004245"/>
    </source>
</evidence>
<feature type="compositionally biased region" description="Basic and acidic residues" evidence="21">
    <location>
        <begin position="1197"/>
        <end position="1213"/>
    </location>
</feature>
<organism evidence="24 25">
    <name type="scientific">Aotus nancymaae</name>
    <name type="common">Ma's night monkey</name>
    <dbReference type="NCBI Taxonomy" id="37293"/>
    <lineage>
        <taxon>Eukaryota</taxon>
        <taxon>Metazoa</taxon>
        <taxon>Chordata</taxon>
        <taxon>Craniata</taxon>
        <taxon>Vertebrata</taxon>
        <taxon>Euteleostomi</taxon>
        <taxon>Mammalia</taxon>
        <taxon>Eutheria</taxon>
        <taxon>Euarchontoglires</taxon>
        <taxon>Primates</taxon>
        <taxon>Haplorrhini</taxon>
        <taxon>Platyrrhini</taxon>
        <taxon>Aotidae</taxon>
        <taxon>Aotus</taxon>
    </lineage>
</organism>
<evidence type="ECO:0000256" key="13">
    <source>
        <dbReference type="ARBA" id="ARBA00023212"/>
    </source>
</evidence>
<dbReference type="GO" id="GO:0016477">
    <property type="term" value="P:cell migration"/>
    <property type="evidence" value="ECO:0007669"/>
    <property type="project" value="TreeGrafter"/>
</dbReference>
<dbReference type="InterPro" id="IPR031943">
    <property type="entry name" value="CARMIL_C"/>
</dbReference>
<evidence type="ECO:0000256" key="20">
    <source>
        <dbReference type="ARBA" id="ARBA00083855"/>
    </source>
</evidence>
<evidence type="ECO:0000256" key="16">
    <source>
        <dbReference type="ARBA" id="ARBA00067148"/>
    </source>
</evidence>
<comment type="subcellular location">
    <subcellularLocation>
        <location evidence="2">Cell membrane</location>
        <topology evidence="2">Peripheral membrane protein</topology>
        <orientation evidence="2">Cytoplasmic side</orientation>
    </subcellularLocation>
    <subcellularLocation>
        <location evidence="4">Cell projection</location>
        <location evidence="4">Lamellipodium</location>
    </subcellularLocation>
    <subcellularLocation>
        <location evidence="3">Cell projection</location>
        <location evidence="3">Ruffle</location>
    </subcellularLocation>
    <subcellularLocation>
        <location evidence="1">Cytoplasm</location>
        <location evidence="1">Cytoskeleton</location>
    </subcellularLocation>
</comment>
<feature type="region of interest" description="Disordered" evidence="21">
    <location>
        <begin position="967"/>
        <end position="1375"/>
    </location>
</feature>
<evidence type="ECO:0000259" key="23">
    <source>
        <dbReference type="Pfam" id="PF17888"/>
    </source>
</evidence>
<accession>A0A2K5E7D5</accession>
<dbReference type="Gene3D" id="2.30.29.30">
    <property type="entry name" value="Pleckstrin-homology domain (PH domain)/Phosphotyrosine-binding domain (PTB)"/>
    <property type="match status" value="1"/>
</dbReference>
<keyword evidence="7" id="KW-0488">Methylation</keyword>
<sequence length="1375" mass="148873">MAQTPDGISCELRGEITRFLWPKEVELLLKTWLPGEGAVQNHVLALLRWRAYLLHTTCLPLRVDCTFSYLEVQAMALQETPPQVTFELESLRELVLEFPGVAALEQLAQHVAVAIKKVFPCSTLGKLFRRPTPASMLARLERSSPSESTDPCSPCGGFLETYEALCDYNGFPFREEIQWDVDTIYHRQGCRHFSLGDFSHLSSRDLALSVAALSYNLWFRCLSCVDMKLSLEVSEQILHMMSQSSHLEELVLETCGLRGDFVRRLAQVLAGHSSSGLRELSLAGNLLDDRGMAEGRGWEEVRPTSPEETQPHPDRVDTERVGGLPSARLLRMRALGQALATNAAFDSILTHLDLSGNPGALGPSEDSGGLYTFLSRPNVLSFLNLAGTDTALDILFAALSRGCCSSLTHLDASRNVFSRTKSRAAPATLQLFLSRAGTLRHLGLAGCKLPPDALRALLDGLALNTHLRDLHLDLSACELRSAGAQVIQDLVCDAGAVSSLDLADNGFGSDMVTLVLAIGRSRSLRHVALGRNFNVRCKETLDDVLHRIVQLMQDDDCPLQSLSVAESRLKLGASVLLRALATNPNLTALDISGNAVGDTGAKLLAKALRVNSRLRWAGSEGWDQRAGGLVEEAKERGRGSVVWDRNHTSAMPLPLNDVAQAQRSRPELTARAVHQIQACLVRNNRADPASSDHTTHLQPLSLVSDPSEQEVNELCQSVQEHVELLGCGAGPQGEAAVRQAEDAIQNANFSLSILPILYEAGSSPSYYWQLGQKLGGLLGHVGEVCRQDIQVSWFDPYPIVLTDFTQATLDTARNLCPQMLQGSSWREQLEGVLAGSSGLPELLPEQLLQDAFTRLRDMRLSITGTLAESIVAQALAGLSAARDRLVASLAQQATVTMPPSLPALNGGQPSPLEPGELEGLFFSKEEKEEEEKEKVKSSSSGDDGPARKWPELSHSLHLVPFIHSAAEEAEPEPELAAPGEDAEPQAGPSARGSPRPHHHRPPPGGPQVPPALPQEGNGLSARVDEGVEEFFSKRLIQQDRLWAPEEDPATEGGTTPVPRTLRKKLGTLFAFKKPRSTRGPRPDIETSPGAAPRTRKTTFSDLLRPPTRPSRGEELGGAEGDTSSPDPARRSRPRYTRDSKAYSMILLPAEEEAMLGARPDKRRPLERGETELAPSFEQRVQVMLQRIGVSRGSGGAEGKRKQSKDGEIKKAGSDGDIMDSSTEAPPISMKSRTHSVSADPSCRPGPGSQGPESATWKTLGQQLNAEFRSRGWGQQDGPGPPSPGQSPGPCRASPSPDSLGLPEDPCLGPRNEERPLRLQRSPVLKRRPKFEAPPSPSLGSGLGTEPLHPQPTEPSSPERSPPSPATDQRGGGPNP</sequence>
<feature type="compositionally biased region" description="Pro residues" evidence="21">
    <location>
        <begin position="1348"/>
        <end position="1364"/>
    </location>
</feature>
<feature type="domain" description="CARMIL pleckstrin homology" evidence="23">
    <location>
        <begin position="37"/>
        <end position="120"/>
    </location>
</feature>
<evidence type="ECO:0000256" key="8">
    <source>
        <dbReference type="ARBA" id="ARBA00022490"/>
    </source>
</evidence>
<evidence type="ECO:0000256" key="9">
    <source>
        <dbReference type="ARBA" id="ARBA00022553"/>
    </source>
</evidence>
<keyword evidence="6" id="KW-1003">Cell membrane</keyword>
<comment type="similarity">
    <text evidence="5">Belongs to the CARMIL family.</text>
</comment>
<dbReference type="GO" id="GO:0001726">
    <property type="term" value="C:ruffle"/>
    <property type="evidence" value="ECO:0007669"/>
    <property type="project" value="UniProtKB-SubCell"/>
</dbReference>
<keyword evidence="12" id="KW-0472">Membrane</keyword>
<feature type="compositionally biased region" description="Basic and acidic residues" evidence="21">
    <location>
        <begin position="1158"/>
        <end position="1170"/>
    </location>
</feature>
<evidence type="ECO:0000256" key="11">
    <source>
        <dbReference type="ARBA" id="ARBA00022737"/>
    </source>
</evidence>
<reference evidence="24" key="1">
    <citation type="submission" date="2025-08" db="UniProtKB">
        <authorList>
            <consortium name="Ensembl"/>
        </authorList>
    </citation>
    <scope>IDENTIFICATION</scope>
</reference>
<dbReference type="InterPro" id="IPR001611">
    <property type="entry name" value="Leu-rich_rpt"/>
</dbReference>
<evidence type="ECO:0000313" key="24">
    <source>
        <dbReference type="Ensembl" id="ENSANAP00000029157.1"/>
    </source>
</evidence>
<proteinExistence type="inferred from homology"/>
<evidence type="ECO:0000256" key="21">
    <source>
        <dbReference type="SAM" id="MobiDB-lite"/>
    </source>
</evidence>
<gene>
    <name evidence="24" type="primary">CARMIL2</name>
</gene>
<evidence type="ECO:0000256" key="18">
    <source>
        <dbReference type="ARBA" id="ARBA00076446"/>
    </source>
</evidence>
<evidence type="ECO:0000256" key="15">
    <source>
        <dbReference type="ARBA" id="ARBA00063113"/>
    </source>
</evidence>
<feature type="region of interest" description="Disordered" evidence="21">
    <location>
        <begin position="897"/>
        <end position="916"/>
    </location>
</feature>
<dbReference type="InterPro" id="IPR032675">
    <property type="entry name" value="LRR_dom_sf"/>
</dbReference>